<dbReference type="EMBL" id="JBBMEX010000005">
    <property type="protein sequence ID" value="MEQ2557441.1"/>
    <property type="molecule type" value="Genomic_DNA"/>
</dbReference>
<dbReference type="Proteomes" id="UP001454489">
    <property type="component" value="Unassembled WGS sequence"/>
</dbReference>
<organism evidence="1 2">
    <name type="scientific">Maccoyibacter intestinihominis</name>
    <dbReference type="NCBI Taxonomy" id="3133499"/>
    <lineage>
        <taxon>Bacteria</taxon>
        <taxon>Bacillati</taxon>
        <taxon>Bacillota</taxon>
        <taxon>Clostridia</taxon>
        <taxon>Lachnospirales</taxon>
        <taxon>Lachnospiraceae</taxon>
        <taxon>Maccoyibacter</taxon>
    </lineage>
</organism>
<evidence type="ECO:0008006" key="3">
    <source>
        <dbReference type="Google" id="ProtNLM"/>
    </source>
</evidence>
<gene>
    <name evidence="1" type="ORF">WMO43_06130</name>
</gene>
<accession>A0ABV1HDW5</accession>
<reference evidence="1 2" key="1">
    <citation type="submission" date="2024-03" db="EMBL/GenBank/DDBJ databases">
        <title>Human intestinal bacterial collection.</title>
        <authorList>
            <person name="Pauvert C."/>
            <person name="Hitch T.C.A."/>
            <person name="Clavel T."/>
        </authorList>
    </citation>
    <scope>NUCLEOTIDE SEQUENCE [LARGE SCALE GENOMIC DNA]</scope>
    <source>
        <strain evidence="1 2">CLA-AA-H185</strain>
    </source>
</reference>
<comment type="caution">
    <text evidence="1">The sequence shown here is derived from an EMBL/GenBank/DDBJ whole genome shotgun (WGS) entry which is preliminary data.</text>
</comment>
<protein>
    <recommendedName>
        <fullName evidence="3">VCBS repeat-containing protein</fullName>
    </recommendedName>
</protein>
<dbReference type="RefSeq" id="WP_353530619.1">
    <property type="nucleotide sequence ID" value="NZ_JBBMEX010000005.1"/>
</dbReference>
<dbReference type="PANTHER" id="PTHR39431">
    <property type="entry name" value="FRPA/C-RELATED PROTEIN"/>
    <property type="match status" value="1"/>
</dbReference>
<dbReference type="PANTHER" id="PTHR39431:SF1">
    <property type="entry name" value="FRPA_C-RELATED PROTEIN"/>
    <property type="match status" value="1"/>
</dbReference>
<proteinExistence type="predicted"/>
<evidence type="ECO:0000313" key="1">
    <source>
        <dbReference type="EMBL" id="MEQ2557441.1"/>
    </source>
</evidence>
<sequence length="338" mass="37730">MVIQSSNIGMRSERYYRKREEEVKSLQLWGTSKNGQDELQMGNALKEGGVDAKEIAEAKNTVKSSRNIQKQEDSELKKSIHQIQAEAIQYLLDLFFGDGKGKHTALGMLGQTNAQAFGGSYQEISYYSEEETTSFQTEGTVKTADGREMSFQIKVEMSRSFTSYMEKRVDFGAARLCDPLVINLNSSTAQVTDQKFYFDLDADGTADRISMLKSGSGFLALDKNGNGKIDDGSELFGTQSGDGFADLEEYDIDKNGWIDEADEIFDKLRIWIRDENGNDRLIKLKEAGVGAICLKNADTQFSLNSRYSNRTNAYIRKTGIFLYENGGVGTVQHLDLAQ</sequence>
<keyword evidence="2" id="KW-1185">Reference proteome</keyword>
<name>A0ABV1HDW5_9FIRM</name>
<evidence type="ECO:0000313" key="2">
    <source>
        <dbReference type="Proteomes" id="UP001454489"/>
    </source>
</evidence>